<dbReference type="GO" id="GO:0010945">
    <property type="term" value="F:coenzyme A diphosphatase activity"/>
    <property type="evidence" value="ECO:0007669"/>
    <property type="project" value="InterPro"/>
</dbReference>
<dbReference type="Pfam" id="PF00293">
    <property type="entry name" value="NUDIX"/>
    <property type="match status" value="1"/>
</dbReference>
<dbReference type="InterPro" id="IPR015797">
    <property type="entry name" value="NUDIX_hydrolase-like_dom_sf"/>
</dbReference>
<keyword evidence="3" id="KW-0479">Metal-binding</keyword>
<comment type="caution">
    <text evidence="8">The sequence shown here is derived from an EMBL/GenBank/DDBJ whole genome shotgun (WGS) entry which is preliminary data.</text>
</comment>
<evidence type="ECO:0000256" key="6">
    <source>
        <dbReference type="ARBA" id="ARBA00023211"/>
    </source>
</evidence>
<evidence type="ECO:0000256" key="5">
    <source>
        <dbReference type="ARBA" id="ARBA00022842"/>
    </source>
</evidence>
<evidence type="ECO:0000256" key="1">
    <source>
        <dbReference type="ARBA" id="ARBA00001936"/>
    </source>
</evidence>
<keyword evidence="6" id="KW-0464">Manganese</keyword>
<dbReference type="EMBL" id="SHBM01000016">
    <property type="protein sequence ID" value="RZO18121.1"/>
    <property type="molecule type" value="Genomic_DNA"/>
</dbReference>
<feature type="domain" description="Nudix hydrolase" evidence="7">
    <location>
        <begin position="20"/>
        <end position="154"/>
    </location>
</feature>
<protein>
    <submittedName>
        <fullName evidence="8">CoA pyrophosphatase</fullName>
    </submittedName>
</protein>
<comment type="cofactor">
    <cofactor evidence="2">
        <name>Mg(2+)</name>
        <dbReference type="ChEBI" id="CHEBI:18420"/>
    </cofactor>
</comment>
<dbReference type="AlphaFoldDB" id="A0A520MA98"/>
<keyword evidence="5" id="KW-0460">Magnesium</keyword>
<gene>
    <name evidence="8" type="ORF">EVB00_01570</name>
</gene>
<comment type="cofactor">
    <cofactor evidence="1">
        <name>Mn(2+)</name>
        <dbReference type="ChEBI" id="CHEBI:29035"/>
    </cofactor>
</comment>
<evidence type="ECO:0000259" key="7">
    <source>
        <dbReference type="PROSITE" id="PS51462"/>
    </source>
</evidence>
<evidence type="ECO:0000313" key="8">
    <source>
        <dbReference type="EMBL" id="RZO18121.1"/>
    </source>
</evidence>
<reference evidence="8 9" key="1">
    <citation type="submission" date="2019-02" db="EMBL/GenBank/DDBJ databases">
        <title>Prokaryotic population dynamics and viral predation in marine succession experiment using metagenomics: the confinement effect.</title>
        <authorList>
            <person name="Haro-Moreno J.M."/>
            <person name="Rodriguez-Valera F."/>
            <person name="Lopez-Perez M."/>
        </authorList>
    </citation>
    <scope>NUCLEOTIDE SEQUENCE [LARGE SCALE GENOMIC DNA]</scope>
    <source>
        <strain evidence="8">MED-G167</strain>
    </source>
</reference>
<dbReference type="PROSITE" id="PS51462">
    <property type="entry name" value="NUDIX"/>
    <property type="match status" value="1"/>
</dbReference>
<sequence length="194" mass="22181">MIDSIKQKLAKLNPSDTTNLKKAGVLIGILNYDQYEESPAIIYTQRSSTVSTHSGEVSFPGGMKEKEDKDLYQTALRESHEEINLDPLMVERIGQLNHLVSLHNIEVNPYVGLINKKPNLRPNEEIEEIFEVPINFFLNPDNLTTQKIERDNIKLEIPTWYYNSQKIFGLTAMFTADLLNICFGTNIGIIREKK</sequence>
<dbReference type="PANTHER" id="PTHR12992:SF11">
    <property type="entry name" value="MITOCHONDRIAL COENZYME A DIPHOSPHATASE NUDT8"/>
    <property type="match status" value="1"/>
</dbReference>
<dbReference type="InterPro" id="IPR045121">
    <property type="entry name" value="CoAse"/>
</dbReference>
<dbReference type="InterPro" id="IPR000086">
    <property type="entry name" value="NUDIX_hydrolase_dom"/>
</dbReference>
<proteinExistence type="predicted"/>
<dbReference type="GO" id="GO:0046872">
    <property type="term" value="F:metal ion binding"/>
    <property type="evidence" value="ECO:0007669"/>
    <property type="project" value="UniProtKB-KW"/>
</dbReference>
<accession>A0A520MA98</accession>
<evidence type="ECO:0000256" key="3">
    <source>
        <dbReference type="ARBA" id="ARBA00022723"/>
    </source>
</evidence>
<evidence type="ECO:0000256" key="4">
    <source>
        <dbReference type="ARBA" id="ARBA00022801"/>
    </source>
</evidence>
<evidence type="ECO:0000313" key="9">
    <source>
        <dbReference type="Proteomes" id="UP000318359"/>
    </source>
</evidence>
<dbReference type="Gene3D" id="3.90.79.10">
    <property type="entry name" value="Nucleoside Triphosphate Pyrophosphohydrolase"/>
    <property type="match status" value="1"/>
</dbReference>
<dbReference type="Proteomes" id="UP000318359">
    <property type="component" value="Unassembled WGS sequence"/>
</dbReference>
<organism evidence="8 9">
    <name type="scientific">SAR86 cluster bacterium</name>
    <dbReference type="NCBI Taxonomy" id="2030880"/>
    <lineage>
        <taxon>Bacteria</taxon>
        <taxon>Pseudomonadati</taxon>
        <taxon>Pseudomonadota</taxon>
        <taxon>Gammaproteobacteria</taxon>
        <taxon>SAR86 cluster</taxon>
    </lineage>
</organism>
<keyword evidence="4" id="KW-0378">Hydrolase</keyword>
<name>A0A520MA98_9GAMM</name>
<dbReference type="SUPFAM" id="SSF55811">
    <property type="entry name" value="Nudix"/>
    <property type="match status" value="1"/>
</dbReference>
<evidence type="ECO:0000256" key="2">
    <source>
        <dbReference type="ARBA" id="ARBA00001946"/>
    </source>
</evidence>
<dbReference type="CDD" id="cd03426">
    <property type="entry name" value="NUDIX_CoAse_Nudt7"/>
    <property type="match status" value="1"/>
</dbReference>
<dbReference type="PANTHER" id="PTHR12992">
    <property type="entry name" value="NUDIX HYDROLASE"/>
    <property type="match status" value="1"/>
</dbReference>